<dbReference type="InterPro" id="IPR025711">
    <property type="entry name" value="PepSY"/>
</dbReference>
<gene>
    <name evidence="3" type="ORF">ACFSM0_12010</name>
</gene>
<accession>A0ABW5ABF8</accession>
<comment type="caution">
    <text evidence="3">The sequence shown here is derived from an EMBL/GenBank/DDBJ whole genome shotgun (WGS) entry which is preliminary data.</text>
</comment>
<feature type="domain" description="PepSY" evidence="2">
    <location>
        <begin position="49"/>
        <end position="96"/>
    </location>
</feature>
<feature type="signal peptide" evidence="1">
    <location>
        <begin position="1"/>
        <end position="22"/>
    </location>
</feature>
<protein>
    <submittedName>
        <fullName evidence="3">PepSY domain-containing protein</fullName>
    </submittedName>
</protein>
<organism evidence="3 4">
    <name type="scientific">Rhodobacter lacus</name>
    <dbReference type="NCBI Taxonomy" id="1641972"/>
    <lineage>
        <taxon>Bacteria</taxon>
        <taxon>Pseudomonadati</taxon>
        <taxon>Pseudomonadota</taxon>
        <taxon>Alphaproteobacteria</taxon>
        <taxon>Rhodobacterales</taxon>
        <taxon>Rhodobacter group</taxon>
        <taxon>Rhodobacter</taxon>
    </lineage>
</organism>
<evidence type="ECO:0000313" key="4">
    <source>
        <dbReference type="Proteomes" id="UP001597413"/>
    </source>
</evidence>
<sequence>MIAARLVLIALLAPLTALSARADDDHDRARRALSQGAILPLSKILPGLEAQLGARLLSAELDQHAGAYVYEFDLITPTGRIVEARVDARSGALLKRRGPAGHRAEHD</sequence>
<reference evidence="4" key="1">
    <citation type="journal article" date="2019" name="Int. J. Syst. Evol. Microbiol.">
        <title>The Global Catalogue of Microorganisms (GCM) 10K type strain sequencing project: providing services to taxonomists for standard genome sequencing and annotation.</title>
        <authorList>
            <consortium name="The Broad Institute Genomics Platform"/>
            <consortium name="The Broad Institute Genome Sequencing Center for Infectious Disease"/>
            <person name="Wu L."/>
            <person name="Ma J."/>
        </authorList>
    </citation>
    <scope>NUCLEOTIDE SEQUENCE [LARGE SCALE GENOMIC DNA]</scope>
    <source>
        <strain evidence="4">CCUG 55131</strain>
    </source>
</reference>
<dbReference type="EMBL" id="JBHUIX010000012">
    <property type="protein sequence ID" value="MFD2174819.1"/>
    <property type="molecule type" value="Genomic_DNA"/>
</dbReference>
<dbReference type="Gene3D" id="3.10.450.40">
    <property type="match status" value="1"/>
</dbReference>
<name>A0ABW5ABF8_9RHOB</name>
<proteinExistence type="predicted"/>
<evidence type="ECO:0000259" key="2">
    <source>
        <dbReference type="Pfam" id="PF03413"/>
    </source>
</evidence>
<dbReference type="Pfam" id="PF03413">
    <property type="entry name" value="PepSY"/>
    <property type="match status" value="1"/>
</dbReference>
<keyword evidence="4" id="KW-1185">Reference proteome</keyword>
<keyword evidence="1" id="KW-0732">Signal</keyword>
<dbReference type="Proteomes" id="UP001597413">
    <property type="component" value="Unassembled WGS sequence"/>
</dbReference>
<evidence type="ECO:0000313" key="3">
    <source>
        <dbReference type="EMBL" id="MFD2174819.1"/>
    </source>
</evidence>
<evidence type="ECO:0000256" key="1">
    <source>
        <dbReference type="SAM" id="SignalP"/>
    </source>
</evidence>
<dbReference type="RefSeq" id="WP_377390664.1">
    <property type="nucleotide sequence ID" value="NZ_JBHUIX010000012.1"/>
</dbReference>
<feature type="chain" id="PRO_5045104420" evidence="1">
    <location>
        <begin position="23"/>
        <end position="107"/>
    </location>
</feature>